<accession>A0A1F7Y008</accession>
<dbReference type="Gene3D" id="3.30.70.270">
    <property type="match status" value="1"/>
</dbReference>
<name>A0A1F7Y008_9BACT</name>
<dbReference type="InterPro" id="IPR043128">
    <property type="entry name" value="Rev_trsase/Diguanyl_cyclase"/>
</dbReference>
<dbReference type="GO" id="GO:0003684">
    <property type="term" value="F:damaged DNA binding"/>
    <property type="evidence" value="ECO:0007669"/>
    <property type="project" value="InterPro"/>
</dbReference>
<dbReference type="PROSITE" id="PS50173">
    <property type="entry name" value="UMUC"/>
    <property type="match status" value="1"/>
</dbReference>
<comment type="similarity">
    <text evidence="1">Belongs to the DNA polymerase type-Y family.</text>
</comment>
<dbReference type="EMBL" id="MGGE01000038">
    <property type="protein sequence ID" value="OGM20596.1"/>
    <property type="molecule type" value="Genomic_DNA"/>
</dbReference>
<proteinExistence type="inferred from homology"/>
<dbReference type="PANTHER" id="PTHR11076:SF33">
    <property type="entry name" value="DNA POLYMERASE KAPPA"/>
    <property type="match status" value="1"/>
</dbReference>
<dbReference type="AlphaFoldDB" id="A0A1F7Y008"/>
<comment type="caution">
    <text evidence="3">The sequence shown here is derived from an EMBL/GenBank/DDBJ whole genome shotgun (WGS) entry which is preliminary data.</text>
</comment>
<dbReference type="Gene3D" id="3.40.1170.60">
    <property type="match status" value="1"/>
</dbReference>
<gene>
    <name evidence="3" type="ORF">A2714_02775</name>
</gene>
<dbReference type="Proteomes" id="UP000178419">
    <property type="component" value="Unassembled WGS sequence"/>
</dbReference>
<dbReference type="InterPro" id="IPR022880">
    <property type="entry name" value="DNApol_IV"/>
</dbReference>
<dbReference type="GO" id="GO:0003887">
    <property type="term" value="F:DNA-directed DNA polymerase activity"/>
    <property type="evidence" value="ECO:0007669"/>
    <property type="project" value="InterPro"/>
</dbReference>
<dbReference type="InterPro" id="IPR001126">
    <property type="entry name" value="UmuC"/>
</dbReference>
<dbReference type="SUPFAM" id="SSF56672">
    <property type="entry name" value="DNA/RNA polymerases"/>
    <property type="match status" value="1"/>
</dbReference>
<dbReference type="Pfam" id="PF11799">
    <property type="entry name" value="IMS_C"/>
    <property type="match status" value="1"/>
</dbReference>
<protein>
    <recommendedName>
        <fullName evidence="2">UmuC domain-containing protein</fullName>
    </recommendedName>
</protein>
<dbReference type="InterPro" id="IPR017961">
    <property type="entry name" value="DNA_pol_Y-fam_little_finger"/>
</dbReference>
<evidence type="ECO:0000313" key="3">
    <source>
        <dbReference type="EMBL" id="OGM20596.1"/>
    </source>
</evidence>
<dbReference type="Pfam" id="PF00817">
    <property type="entry name" value="IMS"/>
    <property type="match status" value="1"/>
</dbReference>
<evidence type="ECO:0000259" key="2">
    <source>
        <dbReference type="PROSITE" id="PS50173"/>
    </source>
</evidence>
<dbReference type="GO" id="GO:0006281">
    <property type="term" value="P:DNA repair"/>
    <property type="evidence" value="ECO:0007669"/>
    <property type="project" value="InterPro"/>
</dbReference>
<dbReference type="SUPFAM" id="SSF100879">
    <property type="entry name" value="Lesion bypass DNA polymerase (Y-family), little finger domain"/>
    <property type="match status" value="1"/>
</dbReference>
<dbReference type="Gene3D" id="3.30.1490.100">
    <property type="entry name" value="DNA polymerase, Y-family, little finger domain"/>
    <property type="match status" value="1"/>
</dbReference>
<dbReference type="InterPro" id="IPR043502">
    <property type="entry name" value="DNA/RNA_pol_sf"/>
</dbReference>
<evidence type="ECO:0000313" key="4">
    <source>
        <dbReference type="Proteomes" id="UP000178419"/>
    </source>
</evidence>
<feature type="domain" description="UmuC" evidence="2">
    <location>
        <begin position="19"/>
        <end position="215"/>
    </location>
</feature>
<reference evidence="3 4" key="1">
    <citation type="journal article" date="2016" name="Nat. Commun.">
        <title>Thousands of microbial genomes shed light on interconnected biogeochemical processes in an aquifer system.</title>
        <authorList>
            <person name="Anantharaman K."/>
            <person name="Brown C.T."/>
            <person name="Hug L.A."/>
            <person name="Sharon I."/>
            <person name="Castelle C.J."/>
            <person name="Probst A.J."/>
            <person name="Thomas B.C."/>
            <person name="Singh A."/>
            <person name="Wilkins M.J."/>
            <person name="Karaoz U."/>
            <person name="Brodie E.L."/>
            <person name="Williams K.H."/>
            <person name="Hubbard S.S."/>
            <person name="Banfield J.F."/>
        </authorList>
    </citation>
    <scope>NUCLEOTIDE SEQUENCE [LARGE SCALE GENOMIC DNA]</scope>
</reference>
<dbReference type="InterPro" id="IPR050116">
    <property type="entry name" value="DNA_polymerase-Y"/>
</dbReference>
<dbReference type="GO" id="GO:0005829">
    <property type="term" value="C:cytosol"/>
    <property type="evidence" value="ECO:0007669"/>
    <property type="project" value="TreeGrafter"/>
</dbReference>
<dbReference type="CDD" id="cd03586">
    <property type="entry name" value="PolY_Pol_IV_kappa"/>
    <property type="match status" value="1"/>
</dbReference>
<sequence length="454" mass="51364">MLRKKVKSDLDFNSKSSTILHIDLNSCFATIEQQANPHLRGKPIAVAAYATPNGCILAPSIEAKKFGIKTGMRVKDGKLLYPGLIVLSPDPWKYRNVHLALRQLISEYTNDFYPKSIDEFVLDLTGYLHLPLKIRSYKLVAQSLPPIHGVAQEIKARIKKEIGEWLTVSIGIAPNRFLAKLASGLHKPDGLDEINKENFMKVYSQLKLTDLPYIKLRNGVRLNNMGIYTVNDFYNASIQRLKAAFNSIVGYYWCLWLRGWETCPQSLRSSAGRRVDDVIFGRRSYGNSYALLKPLVTSEELSPILAKLVTKMGARLRHAGYKARGVHVAISYRDGGFWHKGVTLDKVIFDTRDIYKKAFKILCNCPYLKPACAGRPVREIAVSCFNLMNFSTLQLELFEDVERKEALVNSIDKINERWGDFVVTPGRMLGTKDSVPDRIAFGGVKELEEFTLLR</sequence>
<dbReference type="InterPro" id="IPR036775">
    <property type="entry name" value="DNA_pol_Y-fam_lit_finger_sf"/>
</dbReference>
<dbReference type="GO" id="GO:0009432">
    <property type="term" value="P:SOS response"/>
    <property type="evidence" value="ECO:0007669"/>
    <property type="project" value="TreeGrafter"/>
</dbReference>
<dbReference type="GO" id="GO:0042276">
    <property type="term" value="P:error-prone translesion synthesis"/>
    <property type="evidence" value="ECO:0007669"/>
    <property type="project" value="TreeGrafter"/>
</dbReference>
<organism evidence="3 4">
    <name type="scientific">Candidatus Woesebacteria bacterium RIFCSPHIGHO2_01_FULL_38_9</name>
    <dbReference type="NCBI Taxonomy" id="1802492"/>
    <lineage>
        <taxon>Bacteria</taxon>
        <taxon>Candidatus Woeseibacteriota</taxon>
    </lineage>
</organism>
<evidence type="ECO:0000256" key="1">
    <source>
        <dbReference type="ARBA" id="ARBA00010945"/>
    </source>
</evidence>
<dbReference type="PANTHER" id="PTHR11076">
    <property type="entry name" value="DNA REPAIR POLYMERASE UMUC / TRANSFERASE FAMILY MEMBER"/>
    <property type="match status" value="1"/>
</dbReference>